<evidence type="ECO:0000256" key="1">
    <source>
        <dbReference type="ARBA" id="ARBA00000830"/>
    </source>
</evidence>
<dbReference type="SUPFAM" id="SSF56784">
    <property type="entry name" value="HAD-like"/>
    <property type="match status" value="1"/>
</dbReference>
<dbReference type="InterPro" id="IPR023198">
    <property type="entry name" value="PGP-like_dom2"/>
</dbReference>
<dbReference type="Pfam" id="PF00702">
    <property type="entry name" value="Hydrolase"/>
    <property type="match status" value="1"/>
</dbReference>
<dbReference type="GO" id="GO:0006281">
    <property type="term" value="P:DNA repair"/>
    <property type="evidence" value="ECO:0007669"/>
    <property type="project" value="TreeGrafter"/>
</dbReference>
<reference evidence="5 6" key="1">
    <citation type="submission" date="2013-04" db="EMBL/GenBank/DDBJ databases">
        <title>The Genome Sequence of Sutterella wadsworthensis HGA0223.</title>
        <authorList>
            <consortium name="The Broad Institute Genomics Platform"/>
            <person name="Earl A."/>
            <person name="Ward D."/>
            <person name="Feldgarden M."/>
            <person name="Gevers D."/>
            <person name="Schmidt T.M."/>
            <person name="Dover J."/>
            <person name="Dai D."/>
            <person name="Walker B."/>
            <person name="Young S."/>
            <person name="Zeng Q."/>
            <person name="Gargeya S."/>
            <person name="Fitzgerald M."/>
            <person name="Haas B."/>
            <person name="Abouelleil A."/>
            <person name="Allen A.W."/>
            <person name="Alvarado L."/>
            <person name="Arachchi H.M."/>
            <person name="Berlin A.M."/>
            <person name="Chapman S.B."/>
            <person name="Gainer-Dewar J."/>
            <person name="Goldberg J."/>
            <person name="Griggs A."/>
            <person name="Gujja S."/>
            <person name="Hansen M."/>
            <person name="Howarth C."/>
            <person name="Imamovic A."/>
            <person name="Ireland A."/>
            <person name="Larimer J."/>
            <person name="McCowan C."/>
            <person name="Murphy C."/>
            <person name="Pearson M."/>
            <person name="Poon T.W."/>
            <person name="Priest M."/>
            <person name="Roberts A."/>
            <person name="Saif S."/>
            <person name="Shea T."/>
            <person name="Sisk P."/>
            <person name="Sykes S."/>
            <person name="Wortman J."/>
            <person name="Nusbaum C."/>
            <person name="Birren B."/>
        </authorList>
    </citation>
    <scope>NUCLEOTIDE SEQUENCE [LARGE SCALE GENOMIC DNA]</scope>
    <source>
        <strain evidence="5 6">HGA0223</strain>
    </source>
</reference>
<comment type="pathway">
    <text evidence="2">Organic acid metabolism; glycolate biosynthesis; glycolate from 2-phosphoglycolate: step 1/1.</text>
</comment>
<comment type="caution">
    <text evidence="5">The sequence shown here is derived from an EMBL/GenBank/DDBJ whole genome shotgun (WGS) entry which is preliminary data.</text>
</comment>
<evidence type="ECO:0000313" key="6">
    <source>
        <dbReference type="Proteomes" id="UP000014400"/>
    </source>
</evidence>
<dbReference type="SFLD" id="SFLDS00003">
    <property type="entry name" value="Haloacid_Dehalogenase"/>
    <property type="match status" value="1"/>
</dbReference>
<keyword evidence="6" id="KW-1185">Reference proteome</keyword>
<evidence type="ECO:0000313" key="5">
    <source>
        <dbReference type="EMBL" id="EPD97430.1"/>
    </source>
</evidence>
<evidence type="ECO:0000256" key="2">
    <source>
        <dbReference type="ARBA" id="ARBA00004818"/>
    </source>
</evidence>
<dbReference type="PATRIC" id="fig|1203554.3.peg.2560"/>
<dbReference type="Gene3D" id="3.40.50.1000">
    <property type="entry name" value="HAD superfamily/HAD-like"/>
    <property type="match status" value="1"/>
</dbReference>
<dbReference type="InterPro" id="IPR036412">
    <property type="entry name" value="HAD-like_sf"/>
</dbReference>
<dbReference type="AlphaFoldDB" id="S3BDL8"/>
<dbReference type="InterPro" id="IPR023214">
    <property type="entry name" value="HAD_sf"/>
</dbReference>
<evidence type="ECO:0000256" key="3">
    <source>
        <dbReference type="ARBA" id="ARBA00006171"/>
    </source>
</evidence>
<dbReference type="SFLD" id="SFLDG01129">
    <property type="entry name" value="C1.5:_HAD__Beta-PGM__Phosphata"/>
    <property type="match status" value="1"/>
</dbReference>
<dbReference type="Proteomes" id="UP000014400">
    <property type="component" value="Unassembled WGS sequence"/>
</dbReference>
<dbReference type="eggNOG" id="COG0546">
    <property type="taxonomic scope" value="Bacteria"/>
</dbReference>
<dbReference type="InterPro" id="IPR006439">
    <property type="entry name" value="HAD-SF_hydro_IA"/>
</dbReference>
<protein>
    <recommendedName>
        <fullName evidence="4">phosphoglycolate phosphatase</fullName>
        <ecNumber evidence="4">3.1.3.18</ecNumber>
    </recommendedName>
</protein>
<dbReference type="InterPro" id="IPR050155">
    <property type="entry name" value="HAD-like_hydrolase_sf"/>
</dbReference>
<dbReference type="GO" id="GO:0005829">
    <property type="term" value="C:cytosol"/>
    <property type="evidence" value="ECO:0007669"/>
    <property type="project" value="TreeGrafter"/>
</dbReference>
<sequence length="234" mass="24819">MIRAALFDLDGTLVSSLPELAKGVEMLSRELGAPVPPEAVVGDMIGGGVRVLIDRLFLWWQGAGAKELPNFESTLQRLVAIWSGMSGDLIREIPGAFAGVQSLKEAGISVWLVTNKERGLTEAFLRERGIDALFNGLVAAGDCAHPKPAPDMLIKAITSAGAEASEAVMVGDSRNDALAARAAGIRAMLVESGYNEGVPLKEWARTAGFNEVFPSVKEVCEELLAQQGSRKCGN</sequence>
<dbReference type="HOGENOM" id="CLU_045011_19_1_4"/>
<dbReference type="NCBIfam" id="TIGR01549">
    <property type="entry name" value="HAD-SF-IA-v1"/>
    <property type="match status" value="1"/>
</dbReference>
<dbReference type="EC" id="3.1.3.18" evidence="4"/>
<dbReference type="PANTHER" id="PTHR43434">
    <property type="entry name" value="PHOSPHOGLYCOLATE PHOSPHATASE"/>
    <property type="match status" value="1"/>
</dbReference>
<name>S3BDL8_9BURK</name>
<comment type="catalytic activity">
    <reaction evidence="1">
        <text>2-phosphoglycolate + H2O = glycolate + phosphate</text>
        <dbReference type="Rhea" id="RHEA:14369"/>
        <dbReference type="ChEBI" id="CHEBI:15377"/>
        <dbReference type="ChEBI" id="CHEBI:29805"/>
        <dbReference type="ChEBI" id="CHEBI:43474"/>
        <dbReference type="ChEBI" id="CHEBI:58033"/>
        <dbReference type="EC" id="3.1.3.18"/>
    </reaction>
</comment>
<evidence type="ECO:0000256" key="4">
    <source>
        <dbReference type="ARBA" id="ARBA00013078"/>
    </source>
</evidence>
<organism evidence="5 6">
    <name type="scientific">Sutterella wadsworthensis HGA0223</name>
    <dbReference type="NCBI Taxonomy" id="1203554"/>
    <lineage>
        <taxon>Bacteria</taxon>
        <taxon>Pseudomonadati</taxon>
        <taxon>Pseudomonadota</taxon>
        <taxon>Betaproteobacteria</taxon>
        <taxon>Burkholderiales</taxon>
        <taxon>Sutterellaceae</taxon>
        <taxon>Sutterella</taxon>
    </lineage>
</organism>
<dbReference type="PRINTS" id="PR00413">
    <property type="entry name" value="HADHALOGNASE"/>
</dbReference>
<dbReference type="RefSeq" id="WP_016475381.1">
    <property type="nucleotide sequence ID" value="NZ_KE150482.1"/>
</dbReference>
<proteinExistence type="inferred from homology"/>
<dbReference type="Gene3D" id="1.10.150.240">
    <property type="entry name" value="Putative phosphatase, domain 2"/>
    <property type="match status" value="1"/>
</dbReference>
<dbReference type="STRING" id="1203554.HMPREF1476_02485"/>
<comment type="similarity">
    <text evidence="3">Belongs to the HAD-like hydrolase superfamily. CbbY/CbbZ/Gph/YieH family.</text>
</comment>
<dbReference type="EMBL" id="ATCF01000039">
    <property type="protein sequence ID" value="EPD97430.1"/>
    <property type="molecule type" value="Genomic_DNA"/>
</dbReference>
<dbReference type="PROSITE" id="PS01228">
    <property type="entry name" value="COF_1"/>
    <property type="match status" value="1"/>
</dbReference>
<gene>
    <name evidence="5" type="ORF">HMPREF1476_02485</name>
</gene>
<dbReference type="GO" id="GO:0008967">
    <property type="term" value="F:phosphoglycolate phosphatase activity"/>
    <property type="evidence" value="ECO:0007669"/>
    <property type="project" value="UniProtKB-EC"/>
</dbReference>
<dbReference type="PANTHER" id="PTHR43434:SF1">
    <property type="entry name" value="PHOSPHOGLYCOLATE PHOSPHATASE"/>
    <property type="match status" value="1"/>
</dbReference>
<accession>S3BDL8</accession>